<evidence type="ECO:0000313" key="1">
    <source>
        <dbReference type="EMBL" id="RYP86539.1"/>
    </source>
</evidence>
<dbReference type="OrthoDB" id="3638028at2"/>
<dbReference type="SUPFAM" id="SSF56112">
    <property type="entry name" value="Protein kinase-like (PK-like)"/>
    <property type="match status" value="1"/>
</dbReference>
<dbReference type="GO" id="GO:0019748">
    <property type="term" value="P:secondary metabolic process"/>
    <property type="evidence" value="ECO:0007669"/>
    <property type="project" value="InterPro"/>
</dbReference>
<gene>
    <name evidence="1" type="ORF">EKO23_09495</name>
</gene>
<proteinExistence type="predicted"/>
<dbReference type="AlphaFoldDB" id="A0A4V1XZF2"/>
<evidence type="ECO:0000313" key="2">
    <source>
        <dbReference type="Proteomes" id="UP000295198"/>
    </source>
</evidence>
<organism evidence="1 2">
    <name type="scientific">Nocardioides guangzhouensis</name>
    <dbReference type="NCBI Taxonomy" id="2497878"/>
    <lineage>
        <taxon>Bacteria</taxon>
        <taxon>Bacillati</taxon>
        <taxon>Actinomycetota</taxon>
        <taxon>Actinomycetes</taxon>
        <taxon>Propionibacteriales</taxon>
        <taxon>Nocardioidaceae</taxon>
        <taxon>Nocardioides</taxon>
    </lineage>
</organism>
<dbReference type="Proteomes" id="UP000295198">
    <property type="component" value="Unassembled WGS sequence"/>
</dbReference>
<dbReference type="GO" id="GO:0016773">
    <property type="term" value="F:phosphotransferase activity, alcohol group as acceptor"/>
    <property type="evidence" value="ECO:0007669"/>
    <property type="project" value="InterPro"/>
</dbReference>
<dbReference type="EMBL" id="SDKM01000011">
    <property type="protein sequence ID" value="RYP86539.1"/>
    <property type="molecule type" value="Genomic_DNA"/>
</dbReference>
<sequence length="308" mass="34743">MARRGPAWAGWVDRLPGIAATVLEEWDLALDGLPMHGFCALVLPVRTPGGRPAALKLTFDEDEESEHEHLALQHWHGNGAVRLLRADPHRRALLLERLHPEDLTDLWDVEACEVVGGLYGRLHVPAPPQLHRLTSYVERWAADLDDLPRNAPVPRRLVEQTRMLARDLVADRASNGVMIHGDLHYENVLAGDREPWLVIDPKPMSGDPHYEPAAMLWNRFEELAAPDRHEGVRDGLRRRFHTLVDVAGLDEDRARDWVVVRMVLNAMWAIQDAARERRGRAPVPASGLTESDRTWVTMCVTVAKAVQD</sequence>
<comment type="caution">
    <text evidence="1">The sequence shown here is derived from an EMBL/GenBank/DDBJ whole genome shotgun (WGS) entry which is preliminary data.</text>
</comment>
<dbReference type="InterPro" id="IPR011009">
    <property type="entry name" value="Kinase-like_dom_sf"/>
</dbReference>
<dbReference type="Pfam" id="PF04655">
    <property type="entry name" value="APH_6_hur"/>
    <property type="match status" value="1"/>
</dbReference>
<protein>
    <submittedName>
        <fullName evidence="1">Aminoglycoside resistance protein</fullName>
    </submittedName>
</protein>
<dbReference type="InterPro" id="IPR006748">
    <property type="entry name" value="NH2Glyco/OHUrea_AB-resist_kin"/>
</dbReference>
<accession>A0A4V1XZF2</accession>
<reference evidence="1 2" key="1">
    <citation type="submission" date="2019-01" db="EMBL/GenBank/DDBJ databases">
        <title>Nocardioides guangzhouensis sp. nov., an actinobacterium isolated from soil.</title>
        <authorList>
            <person name="Fu Y."/>
            <person name="Cai Y."/>
            <person name="Lin Z."/>
            <person name="Chen P."/>
        </authorList>
    </citation>
    <scope>NUCLEOTIDE SEQUENCE [LARGE SCALE GENOMIC DNA]</scope>
    <source>
        <strain evidence="1 2">130</strain>
    </source>
</reference>
<dbReference type="Gene3D" id="3.90.1200.10">
    <property type="match status" value="1"/>
</dbReference>
<keyword evidence="2" id="KW-1185">Reference proteome</keyword>
<name>A0A4V1XZF2_9ACTN</name>